<proteinExistence type="predicted"/>
<organism evidence="1 2">
    <name type="scientific">Scutellospora calospora</name>
    <dbReference type="NCBI Taxonomy" id="85575"/>
    <lineage>
        <taxon>Eukaryota</taxon>
        <taxon>Fungi</taxon>
        <taxon>Fungi incertae sedis</taxon>
        <taxon>Mucoromycota</taxon>
        <taxon>Glomeromycotina</taxon>
        <taxon>Glomeromycetes</taxon>
        <taxon>Diversisporales</taxon>
        <taxon>Gigasporaceae</taxon>
        <taxon>Scutellospora</taxon>
    </lineage>
</organism>
<sequence length="504" mass="58834">NRKIELELMNIIQKNRQINRLISDCNNTNLSEALSILAPRQSFRSLGDYEISNEDAINFISMSRSVEEGMNIFILPEDLELDGLIGISPIINQYGRVRISDEVFRSTFSKWHKNSSRILVKFAEDRDVIIYLSQYKKIEEKLRYQLSISKNDDKLSDDNLEYYHNSDFETMHVDWEQDILSESSRISPHLSATTKTLSSTQTVLEIKRKEYFDKITNDMSEEIRVCKVIDESKQKCKQEYINVRSSTGNLIMHLRDEYGIVSTNDLADLKRPLSTVTDNIYKKKMAEFDPSFVVLDFWSSRAEYGYLEITMTWIMSNFEINDVMLENKYIPSPHTNKVIANELRSSLFFKYAITQLQTDLYISVDREIKKDASETLSNNELFSDEDTIFESDATEIQYIDLDNDKIISNITKKRISIKNLLNIIGILEEVKKNIYDALIYYWNVLNELSLIATLLDTQYKNLDFLYDDIEKEQTIQKLHNEFGEMKEVIFESNKLPPPNIEAST</sequence>
<protein>
    <submittedName>
        <fullName evidence="1">9313_t:CDS:1</fullName>
    </submittedName>
</protein>
<dbReference type="Proteomes" id="UP000789860">
    <property type="component" value="Unassembled WGS sequence"/>
</dbReference>
<reference evidence="1" key="1">
    <citation type="submission" date="2021-06" db="EMBL/GenBank/DDBJ databases">
        <authorList>
            <person name="Kallberg Y."/>
            <person name="Tangrot J."/>
            <person name="Rosling A."/>
        </authorList>
    </citation>
    <scope>NUCLEOTIDE SEQUENCE</scope>
    <source>
        <strain evidence="1">AU212A</strain>
    </source>
</reference>
<name>A0ACA9LNG2_9GLOM</name>
<evidence type="ECO:0000313" key="1">
    <source>
        <dbReference type="EMBL" id="CAG8540945.1"/>
    </source>
</evidence>
<keyword evidence="2" id="KW-1185">Reference proteome</keyword>
<evidence type="ECO:0000313" key="2">
    <source>
        <dbReference type="Proteomes" id="UP000789860"/>
    </source>
</evidence>
<accession>A0ACA9LNG2</accession>
<comment type="caution">
    <text evidence="1">The sequence shown here is derived from an EMBL/GenBank/DDBJ whole genome shotgun (WGS) entry which is preliminary data.</text>
</comment>
<gene>
    <name evidence="1" type="ORF">SCALOS_LOCUS4841</name>
</gene>
<dbReference type="EMBL" id="CAJVPM010007000">
    <property type="protein sequence ID" value="CAG8540945.1"/>
    <property type="molecule type" value="Genomic_DNA"/>
</dbReference>
<feature type="non-terminal residue" evidence="1">
    <location>
        <position position="1"/>
    </location>
</feature>
<feature type="non-terminal residue" evidence="1">
    <location>
        <position position="504"/>
    </location>
</feature>